<keyword evidence="2" id="KW-1185">Reference proteome</keyword>
<dbReference type="AlphaFoldDB" id="A0A4C2AG78"/>
<protein>
    <submittedName>
        <fullName evidence="1">Uncharacterized protein</fullName>
    </submittedName>
</protein>
<evidence type="ECO:0000313" key="2">
    <source>
        <dbReference type="Proteomes" id="UP000299102"/>
    </source>
</evidence>
<dbReference type="Proteomes" id="UP000299102">
    <property type="component" value="Unassembled WGS sequence"/>
</dbReference>
<dbReference type="EMBL" id="BGZK01003068">
    <property type="protein sequence ID" value="GBP98109.1"/>
    <property type="molecule type" value="Genomic_DNA"/>
</dbReference>
<accession>A0A4C2AG78</accession>
<name>A0A4C2AG78_EUMVA</name>
<sequence>MYVETINKCLNDIERINERFGTDIGLAREPAPTRSAELNPIKLMRNLNVKWDEEQNRQSRLGGVEIDNKTAIEIECETKARINNVSGTEIRSSIEIKNGTRIESRTRIGVGLGRKRVKAQKRDLNRN</sequence>
<reference evidence="1 2" key="1">
    <citation type="journal article" date="2019" name="Commun. Biol.">
        <title>The bagworm genome reveals a unique fibroin gene that provides high tensile strength.</title>
        <authorList>
            <person name="Kono N."/>
            <person name="Nakamura H."/>
            <person name="Ohtoshi R."/>
            <person name="Tomita M."/>
            <person name="Numata K."/>
            <person name="Arakawa K."/>
        </authorList>
    </citation>
    <scope>NUCLEOTIDE SEQUENCE [LARGE SCALE GENOMIC DNA]</scope>
</reference>
<proteinExistence type="predicted"/>
<evidence type="ECO:0000313" key="1">
    <source>
        <dbReference type="EMBL" id="GBP98109.1"/>
    </source>
</evidence>
<gene>
    <name evidence="1" type="ORF">EVAR_68488_1</name>
</gene>
<organism evidence="1 2">
    <name type="scientific">Eumeta variegata</name>
    <name type="common">Bagworm moth</name>
    <name type="synonym">Eumeta japonica</name>
    <dbReference type="NCBI Taxonomy" id="151549"/>
    <lineage>
        <taxon>Eukaryota</taxon>
        <taxon>Metazoa</taxon>
        <taxon>Ecdysozoa</taxon>
        <taxon>Arthropoda</taxon>
        <taxon>Hexapoda</taxon>
        <taxon>Insecta</taxon>
        <taxon>Pterygota</taxon>
        <taxon>Neoptera</taxon>
        <taxon>Endopterygota</taxon>
        <taxon>Lepidoptera</taxon>
        <taxon>Glossata</taxon>
        <taxon>Ditrysia</taxon>
        <taxon>Tineoidea</taxon>
        <taxon>Psychidae</taxon>
        <taxon>Oiketicinae</taxon>
        <taxon>Eumeta</taxon>
    </lineage>
</organism>
<comment type="caution">
    <text evidence="1">The sequence shown here is derived from an EMBL/GenBank/DDBJ whole genome shotgun (WGS) entry which is preliminary data.</text>
</comment>